<dbReference type="AlphaFoldDB" id="A0A364RII6"/>
<dbReference type="PANTHER" id="PTHR34220">
    <property type="entry name" value="SENSOR HISTIDINE KINASE YPDA"/>
    <property type="match status" value="1"/>
</dbReference>
<comment type="caution">
    <text evidence="3">The sequence shown here is derived from an EMBL/GenBank/DDBJ whole genome shotgun (WGS) entry which is preliminary data.</text>
</comment>
<dbReference type="GO" id="GO:0016020">
    <property type="term" value="C:membrane"/>
    <property type="evidence" value="ECO:0007669"/>
    <property type="project" value="InterPro"/>
</dbReference>
<evidence type="ECO:0000313" key="3">
    <source>
        <dbReference type="EMBL" id="RAU84107.1"/>
    </source>
</evidence>
<reference evidence="3 4" key="2">
    <citation type="submission" date="2018-07" db="EMBL/GenBank/DDBJ databases">
        <title>Pontibacter sp. 2b14 genomic sequence and assembly.</title>
        <authorList>
            <person name="Du Z.-J."/>
        </authorList>
    </citation>
    <scope>NUCLEOTIDE SEQUENCE [LARGE SCALE GENOMIC DNA]</scope>
    <source>
        <strain evidence="3 4">2b14</strain>
    </source>
</reference>
<feature type="transmembrane region" description="Helical" evidence="1">
    <location>
        <begin position="143"/>
        <end position="167"/>
    </location>
</feature>
<dbReference type="InterPro" id="IPR050640">
    <property type="entry name" value="Bact_2-comp_sensor_kinase"/>
</dbReference>
<reference evidence="3 4" key="1">
    <citation type="submission" date="2018-06" db="EMBL/GenBank/DDBJ databases">
        <authorList>
            <person name="Liu Z.-W."/>
        </authorList>
    </citation>
    <scope>NUCLEOTIDE SEQUENCE [LARGE SCALE GENOMIC DNA]</scope>
    <source>
        <strain evidence="3 4">2b14</strain>
    </source>
</reference>
<dbReference type="RefSeq" id="WP_112304343.1">
    <property type="nucleotide sequence ID" value="NZ_QMDV01000001.1"/>
</dbReference>
<dbReference type="EMBL" id="QMDV01000001">
    <property type="protein sequence ID" value="RAU84107.1"/>
    <property type="molecule type" value="Genomic_DNA"/>
</dbReference>
<dbReference type="PANTHER" id="PTHR34220:SF7">
    <property type="entry name" value="SENSOR HISTIDINE KINASE YPDA"/>
    <property type="match status" value="1"/>
</dbReference>
<evidence type="ECO:0000313" key="4">
    <source>
        <dbReference type="Proteomes" id="UP000251692"/>
    </source>
</evidence>
<organism evidence="3 4">
    <name type="scientific">Pontibacter arcticus</name>
    <dbReference type="NCBI Taxonomy" id="2080288"/>
    <lineage>
        <taxon>Bacteria</taxon>
        <taxon>Pseudomonadati</taxon>
        <taxon>Bacteroidota</taxon>
        <taxon>Cytophagia</taxon>
        <taxon>Cytophagales</taxon>
        <taxon>Hymenobacteraceae</taxon>
        <taxon>Pontibacter</taxon>
    </lineage>
</organism>
<feature type="transmembrane region" description="Helical" evidence="1">
    <location>
        <begin position="21"/>
        <end position="37"/>
    </location>
</feature>
<dbReference type="GO" id="GO:0000155">
    <property type="term" value="F:phosphorelay sensor kinase activity"/>
    <property type="evidence" value="ECO:0007669"/>
    <property type="project" value="InterPro"/>
</dbReference>
<keyword evidence="1" id="KW-1133">Transmembrane helix</keyword>
<protein>
    <recommendedName>
        <fullName evidence="2">Signal transduction histidine kinase internal region domain-containing protein</fullName>
    </recommendedName>
</protein>
<feature type="transmembrane region" description="Helical" evidence="1">
    <location>
        <begin position="83"/>
        <end position="107"/>
    </location>
</feature>
<evidence type="ECO:0000256" key="1">
    <source>
        <dbReference type="SAM" id="Phobius"/>
    </source>
</evidence>
<keyword evidence="1" id="KW-0812">Transmembrane</keyword>
<keyword evidence="1" id="KW-0472">Membrane</keyword>
<dbReference type="InterPro" id="IPR010559">
    <property type="entry name" value="Sig_transdc_His_kin_internal"/>
</dbReference>
<gene>
    <name evidence="3" type="ORF">DP923_03400</name>
</gene>
<evidence type="ECO:0000259" key="2">
    <source>
        <dbReference type="Pfam" id="PF06580"/>
    </source>
</evidence>
<name>A0A364RII6_9BACT</name>
<feature type="domain" description="Signal transduction histidine kinase internal region" evidence="2">
    <location>
        <begin position="184"/>
        <end position="262"/>
    </location>
</feature>
<keyword evidence="4" id="KW-1185">Reference proteome</keyword>
<dbReference type="OrthoDB" id="9792992at2"/>
<dbReference type="Proteomes" id="UP000251692">
    <property type="component" value="Unassembled WGS sequence"/>
</dbReference>
<sequence>MNDITSKLSAILSGTSHNSKARVWLHVIFWALMYIWFDQQARWLVGNVFPALTLAVASTKMSLAILLFYLVSGIIGSKLNIIWKCLGICLLLVSTFLTYGLFIYQVYTYFSITSPTTPEYIRNLAASMSAQGPWTFLYSTDILYFHVQQLLMGILLPLIIKGLRLVFKSRYKSMLLEKDNLKLELDFLRSQINPHFLFNTLNSVYALVEDKDQTAASIVYSLSNIMRFALYDSNTTEVEVEKELDTIRHYLDIQTVRHSKRLTIDWEISEQLGQQHIPPLLLLTFVENAIKHGVDKYINQSCIAIKAYRDVAGVFCFEVTNSLPPRKQVLATNGIGISNTRRRLQLLYPDSHTLQINQTENMHHVLLKIW</sequence>
<accession>A0A364RII6</accession>
<dbReference type="Pfam" id="PF06580">
    <property type="entry name" value="His_kinase"/>
    <property type="match status" value="1"/>
</dbReference>
<proteinExistence type="predicted"/>
<feature type="transmembrane region" description="Helical" evidence="1">
    <location>
        <begin position="49"/>
        <end position="71"/>
    </location>
</feature>